<dbReference type="PANTHER" id="PTHR11206">
    <property type="entry name" value="MULTIDRUG RESISTANCE PROTEIN"/>
    <property type="match status" value="1"/>
</dbReference>
<organism evidence="9 10">
    <name type="scientific">Marchantia polymorpha subsp. ruderalis</name>
    <dbReference type="NCBI Taxonomy" id="1480154"/>
    <lineage>
        <taxon>Eukaryota</taxon>
        <taxon>Viridiplantae</taxon>
        <taxon>Streptophyta</taxon>
        <taxon>Embryophyta</taxon>
        <taxon>Marchantiophyta</taxon>
        <taxon>Marchantiopsida</taxon>
        <taxon>Marchantiidae</taxon>
        <taxon>Marchantiales</taxon>
        <taxon>Marchantiaceae</taxon>
        <taxon>Marchantia</taxon>
    </lineage>
</organism>
<reference evidence="11" key="3">
    <citation type="journal article" date="2020" name="Curr. Biol.">
        <title>Chromatin organization in early land plants reveals an ancestral association between H3K27me3, transposons, and constitutive heterochromatin.</title>
        <authorList>
            <person name="Montgomery S.A."/>
            <person name="Tanizawa Y."/>
            <person name="Galik B."/>
            <person name="Wang N."/>
            <person name="Ito T."/>
            <person name="Mochizuki T."/>
            <person name="Akimcheva S."/>
            <person name="Bowman J.L."/>
            <person name="Cognat V."/>
            <person name="Marechal-Drouard L."/>
            <person name="Ekker H."/>
            <person name="Hong S.F."/>
            <person name="Kohchi T."/>
            <person name="Lin S.S."/>
            <person name="Liu L.D."/>
            <person name="Nakamura Y."/>
            <person name="Valeeva L.R."/>
            <person name="Shakirov E.V."/>
            <person name="Shippen D.E."/>
            <person name="Wei W.L."/>
            <person name="Yagura M."/>
            <person name="Yamaoka S."/>
            <person name="Yamato K.T."/>
            <person name="Liu C."/>
            <person name="Berger F."/>
        </authorList>
    </citation>
    <scope>NUCLEOTIDE SEQUENCE [LARGE SCALE GENOMIC DNA]</scope>
    <source>
        <strain evidence="11">Tak-1</strain>
    </source>
</reference>
<evidence type="ECO:0000256" key="4">
    <source>
        <dbReference type="ARBA" id="ARBA00022989"/>
    </source>
</evidence>
<feature type="transmembrane region" description="Helical" evidence="6">
    <location>
        <begin position="231"/>
        <end position="249"/>
    </location>
</feature>
<dbReference type="EMBL" id="AP019866">
    <property type="protein sequence ID" value="BBN00350.1"/>
    <property type="molecule type" value="Genomic_DNA"/>
</dbReference>
<evidence type="ECO:0000256" key="6">
    <source>
        <dbReference type="RuleBase" id="RU004914"/>
    </source>
</evidence>
<proteinExistence type="inferred from homology"/>
<evidence type="ECO:0000256" key="3">
    <source>
        <dbReference type="ARBA" id="ARBA00022692"/>
    </source>
</evidence>
<evidence type="ECO:0000313" key="11">
    <source>
        <dbReference type="Proteomes" id="UP001162541"/>
    </source>
</evidence>
<comment type="similarity">
    <text evidence="2 6">Belongs to the multi antimicrobial extrusion (MATE) (TC 2.A.66.1) family.</text>
</comment>
<dbReference type="Proteomes" id="UP000077202">
    <property type="component" value="Unassembled WGS sequence"/>
</dbReference>
<feature type="transmembrane region" description="Helical" evidence="6">
    <location>
        <begin position="270"/>
        <end position="289"/>
    </location>
</feature>
<evidence type="ECO:0000313" key="10">
    <source>
        <dbReference type="Proteomes" id="UP000077202"/>
    </source>
</evidence>
<feature type="transmembrane region" description="Helical" evidence="6">
    <location>
        <begin position="397"/>
        <end position="418"/>
    </location>
</feature>
<feature type="transmembrane region" description="Helical" evidence="6">
    <location>
        <begin position="354"/>
        <end position="377"/>
    </location>
</feature>
<dbReference type="AlphaFoldDB" id="A0A176WKX0"/>
<dbReference type="Proteomes" id="UP001162541">
    <property type="component" value="Chromosome 1"/>
</dbReference>
<dbReference type="NCBIfam" id="TIGR00797">
    <property type="entry name" value="matE"/>
    <property type="match status" value="1"/>
</dbReference>
<feature type="transmembrane region" description="Helical" evidence="6">
    <location>
        <begin position="201"/>
        <end position="225"/>
    </location>
</feature>
<dbReference type="GO" id="GO:0042910">
    <property type="term" value="F:xenobiotic transmembrane transporter activity"/>
    <property type="evidence" value="ECO:0007669"/>
    <property type="project" value="InterPro"/>
</dbReference>
<feature type="region of interest" description="Disordered" evidence="7">
    <location>
        <begin position="1"/>
        <end position="34"/>
    </location>
</feature>
<evidence type="ECO:0000313" key="9">
    <source>
        <dbReference type="EMBL" id="OAE32896.1"/>
    </source>
</evidence>
<feature type="transmembrane region" description="Helical" evidence="6">
    <location>
        <begin position="309"/>
        <end position="333"/>
    </location>
</feature>
<feature type="transmembrane region" description="Helical" evidence="6">
    <location>
        <begin position="132"/>
        <end position="151"/>
    </location>
</feature>
<evidence type="ECO:0000256" key="2">
    <source>
        <dbReference type="ARBA" id="ARBA00010199"/>
    </source>
</evidence>
<reference evidence="8" key="2">
    <citation type="journal article" date="2019" name="Curr. Biol.">
        <title>Chromatin organization in early land plants reveals an ancestral association between H3K27me3, transposons, and constitutive heterochromatin.</title>
        <authorList>
            <person name="Montgomery S.A."/>
            <person name="Tanizawa Y."/>
            <person name="Galik B."/>
            <person name="Wang N."/>
            <person name="Ito T."/>
            <person name="Mochizuki T."/>
            <person name="Akimcheva S."/>
            <person name="Bowman J."/>
            <person name="Cognat V."/>
            <person name="Drouard L."/>
            <person name="Ekker H."/>
            <person name="Houng S."/>
            <person name="Kohchi T."/>
            <person name="Lin S."/>
            <person name="Liu L.D."/>
            <person name="Nakamura Y."/>
            <person name="Valeeva L.R."/>
            <person name="Shakirov E.V."/>
            <person name="Shippen D.E."/>
            <person name="Wei W."/>
            <person name="Yagura M."/>
            <person name="Yamaoka S."/>
            <person name="Yamato K.T."/>
            <person name="Liu C."/>
            <person name="Berger F."/>
        </authorList>
    </citation>
    <scope>NUCLEOTIDE SEQUENCE [LARGE SCALE GENOMIC DNA]</scope>
    <source>
        <strain evidence="8">Tak-1</strain>
    </source>
</reference>
<feature type="transmembrane region" description="Helical" evidence="6">
    <location>
        <begin position="100"/>
        <end position="120"/>
    </location>
</feature>
<keyword evidence="5 6" id="KW-0472">Membrane</keyword>
<feature type="transmembrane region" description="Helical" evidence="6">
    <location>
        <begin position="455"/>
        <end position="478"/>
    </location>
</feature>
<feature type="transmembrane region" description="Helical" evidence="6">
    <location>
        <begin position="60"/>
        <end position="80"/>
    </location>
</feature>
<dbReference type="CDD" id="cd13132">
    <property type="entry name" value="MATE_eukaryotic"/>
    <property type="match status" value="1"/>
</dbReference>
<comment type="subcellular location">
    <subcellularLocation>
        <location evidence="1">Membrane</location>
        <topology evidence="1">Multi-pass membrane protein</topology>
    </subcellularLocation>
</comment>
<reference evidence="9 10" key="1">
    <citation type="submission" date="2016-03" db="EMBL/GenBank/DDBJ databases">
        <title>Mechanisms controlling the formation of the plant cell surface in tip-growing cells are functionally conserved among land plants.</title>
        <authorList>
            <person name="Honkanen S."/>
            <person name="Jones V.A."/>
            <person name="Morieri G."/>
            <person name="Champion C."/>
            <person name="Hetherington A.J."/>
            <person name="Kelly S."/>
            <person name="Saint-Marcoux D."/>
            <person name="Proust H."/>
            <person name="Prescott H."/>
            <person name="Dolan L."/>
        </authorList>
    </citation>
    <scope>NUCLEOTIDE SEQUENCE [LARGE SCALE GENOMIC DNA]</scope>
    <source>
        <strain evidence="10">cv. Tak-1 and cv. Tak-2</strain>
        <tissue evidence="9">Whole gametophyte</tissue>
    </source>
</reference>
<dbReference type="InterPro" id="IPR002528">
    <property type="entry name" value="MATE_fam"/>
</dbReference>
<name>A0A176WKX0_MARPO</name>
<dbReference type="InterPro" id="IPR045069">
    <property type="entry name" value="MATE_euk"/>
</dbReference>
<evidence type="ECO:0000256" key="5">
    <source>
        <dbReference type="ARBA" id="ARBA00023136"/>
    </source>
</evidence>
<dbReference type="GO" id="GO:1990961">
    <property type="term" value="P:xenobiotic detoxification by transmembrane export across the plasma membrane"/>
    <property type="evidence" value="ECO:0007669"/>
    <property type="project" value="InterPro"/>
</dbReference>
<dbReference type="GO" id="GO:0016020">
    <property type="term" value="C:membrane"/>
    <property type="evidence" value="ECO:0007669"/>
    <property type="project" value="UniProtKB-SubCell"/>
</dbReference>
<gene>
    <name evidence="9" type="ORF">AXG93_399s1040</name>
    <name evidence="8" type="ORF">Mp_1g28440</name>
</gene>
<dbReference type="EMBL" id="LVLJ01000705">
    <property type="protein sequence ID" value="OAE32896.1"/>
    <property type="molecule type" value="Genomic_DNA"/>
</dbReference>
<evidence type="ECO:0000313" key="8">
    <source>
        <dbReference type="EMBL" id="BBN00350.1"/>
    </source>
</evidence>
<keyword evidence="3 6" id="KW-0812">Transmembrane</keyword>
<sequence length="513" mass="56277">MAKHSLKQPLLDKEDQPPVLPPSSYNGSESQGLAEEPKGEFKTWLVEELTHQFWLAGPMILVNLLQYLLNVVSVMFVGHLGELALASSSIATSLAGVTGYHVMMGLASALETLCGQAFGAKEYRLSGIFLQRAIFVLTLCAFPISFVWWHMGTILKFIGQDPSISDGAMEYARFLIPSLFAYAFLQPLVKFLQTQSAVNSMAVFSGITLLFHAPLCYMLVFYFGIGFRGAAIANSISQWINVIFLALYVRFSPTCKRTWTGFSREALHDIFYFLKLAVPSTVMVCLEYWCFESIVLLSGLLPNPKLETSALAICLNTIALMYMVPFGLSAAVSTRVSNELGAGRPYAAKAAVKLTVSLALLEGCLMSILLISVRGVWPYLYSGDAEVVNYVSKMVPFLATLAILDGFQGTLCGVARGCGWQHLGAYTNLGAFYVIGIPTALLMAFHFHLNGYGLWIGIICGLVTQAFLLAVITLTLNWQKLADEATDRVHHSYVEGDVLPKHGQKVDHSQLTQ</sequence>
<evidence type="ECO:0000256" key="1">
    <source>
        <dbReference type="ARBA" id="ARBA00004141"/>
    </source>
</evidence>
<keyword evidence="4 6" id="KW-1133">Transmembrane helix</keyword>
<dbReference type="GO" id="GO:0015297">
    <property type="term" value="F:antiporter activity"/>
    <property type="evidence" value="ECO:0007669"/>
    <property type="project" value="InterPro"/>
</dbReference>
<accession>A0A176WKX0</accession>
<protein>
    <recommendedName>
        <fullName evidence="6">Protein DETOXIFICATION</fullName>
    </recommendedName>
    <alternativeName>
        <fullName evidence="6">Multidrug and toxic compound extrusion protein</fullName>
    </alternativeName>
</protein>
<feature type="transmembrane region" description="Helical" evidence="6">
    <location>
        <begin position="171"/>
        <end position="189"/>
    </location>
</feature>
<evidence type="ECO:0000256" key="7">
    <source>
        <dbReference type="SAM" id="MobiDB-lite"/>
    </source>
</evidence>
<keyword evidence="10" id="KW-1185">Reference proteome</keyword>
<feature type="transmembrane region" description="Helical" evidence="6">
    <location>
        <begin position="430"/>
        <end position="449"/>
    </location>
</feature>
<dbReference type="Pfam" id="PF01554">
    <property type="entry name" value="MatE"/>
    <property type="match status" value="2"/>
</dbReference>